<evidence type="ECO:0000256" key="1">
    <source>
        <dbReference type="SAM" id="MobiDB-lite"/>
    </source>
</evidence>
<sequence>MALTYHISARGTPGTLIYLTGADGVARGTVIPAMTLDDGTGTGSPLGSAANPLTVTSGSGASSNQVQGNVADGASDAGNSVKVGGLVNNTLGTTYTNGQRAPLPVDAKGAPYYVLKSNNGTSVATVQTPTNGSASTSGLYANSQNMVWNGTQWVFQAGDSVSVYSRTPPTTKTASAVTTGSATSQQLFAANTSRSKVLIQNQDASINVFVNVGAAAVAGAGNLRIAPGATLELNGTSEAINLIAASGTPAICAWQF</sequence>
<feature type="compositionally biased region" description="Polar residues" evidence="1">
    <location>
        <begin position="51"/>
        <end position="68"/>
    </location>
</feature>
<accession>A0ABT6N0X7</accession>
<protein>
    <submittedName>
        <fullName evidence="2">Uncharacterized protein</fullName>
    </submittedName>
</protein>
<name>A0ABT6N0X7_9SPHN</name>
<reference evidence="2" key="1">
    <citation type="submission" date="2023-04" db="EMBL/GenBank/DDBJ databases">
        <title>Sphingomonas sp. MAHUQ-71 isolated from rice field.</title>
        <authorList>
            <person name="Huq M.A."/>
        </authorList>
    </citation>
    <scope>NUCLEOTIDE SEQUENCE</scope>
    <source>
        <strain evidence="2">MAHUQ-71</strain>
    </source>
</reference>
<evidence type="ECO:0000313" key="2">
    <source>
        <dbReference type="EMBL" id="MDH7638954.1"/>
    </source>
</evidence>
<evidence type="ECO:0000313" key="3">
    <source>
        <dbReference type="Proteomes" id="UP001160625"/>
    </source>
</evidence>
<keyword evidence="3" id="KW-1185">Reference proteome</keyword>
<dbReference type="RefSeq" id="WP_281044226.1">
    <property type="nucleotide sequence ID" value="NZ_JARYGZ010000001.1"/>
</dbReference>
<feature type="region of interest" description="Disordered" evidence="1">
    <location>
        <begin position="42"/>
        <end position="78"/>
    </location>
</feature>
<dbReference type="Proteomes" id="UP001160625">
    <property type="component" value="Unassembled WGS sequence"/>
</dbReference>
<dbReference type="EMBL" id="JARYGZ010000001">
    <property type="protein sequence ID" value="MDH7638954.1"/>
    <property type="molecule type" value="Genomic_DNA"/>
</dbReference>
<proteinExistence type="predicted"/>
<comment type="caution">
    <text evidence="2">The sequence shown here is derived from an EMBL/GenBank/DDBJ whole genome shotgun (WGS) entry which is preliminary data.</text>
</comment>
<organism evidence="2 3">
    <name type="scientific">Sphingomonas oryzagri</name>
    <dbReference type="NCBI Taxonomy" id="3042314"/>
    <lineage>
        <taxon>Bacteria</taxon>
        <taxon>Pseudomonadati</taxon>
        <taxon>Pseudomonadota</taxon>
        <taxon>Alphaproteobacteria</taxon>
        <taxon>Sphingomonadales</taxon>
        <taxon>Sphingomonadaceae</taxon>
        <taxon>Sphingomonas</taxon>
    </lineage>
</organism>
<gene>
    <name evidence="2" type="ORF">QGN17_09450</name>
</gene>